<dbReference type="EMBL" id="ANHY01000011">
    <property type="protein sequence ID" value="EKV29850.1"/>
    <property type="molecule type" value="Genomic_DNA"/>
</dbReference>
<dbReference type="OrthoDB" id="9799531at2"/>
<proteinExistence type="predicted"/>
<dbReference type="STRING" id="1238182.C882_0281"/>
<evidence type="ECO:0000313" key="1">
    <source>
        <dbReference type="EMBL" id="EKV29850.1"/>
    </source>
</evidence>
<name>K9GV31_9PROT</name>
<dbReference type="InterPro" id="IPR038301">
    <property type="entry name" value="AraC-like_sf"/>
</dbReference>
<accession>K9GV31</accession>
<dbReference type="Pfam" id="PF07323">
    <property type="entry name" value="DUF1465"/>
    <property type="match status" value="1"/>
</dbReference>
<protein>
    <submittedName>
        <fullName evidence="1">Uncharacterized protein</fullName>
    </submittedName>
</protein>
<sequence length="141" mass="15508">MSTWVDEELLNDAFNEGLGLLERARAFVGTGNAALAPAEATPLDRIRLARDMSRVTSMATCCMGLLLLYRAVADGQMDRDEMQDESRRLLAEVGANLPDPATPHPHVPQLERLINDGHHLFARLERLQNLFDTGGGGLRLS</sequence>
<organism evidence="1 2">
    <name type="scientific">Caenispirillum salinarum AK4</name>
    <dbReference type="NCBI Taxonomy" id="1238182"/>
    <lineage>
        <taxon>Bacteria</taxon>
        <taxon>Pseudomonadati</taxon>
        <taxon>Pseudomonadota</taxon>
        <taxon>Alphaproteobacteria</taxon>
        <taxon>Rhodospirillales</taxon>
        <taxon>Novispirillaceae</taxon>
        <taxon>Caenispirillum</taxon>
    </lineage>
</organism>
<dbReference type="Gene3D" id="1.10.8.930">
    <property type="entry name" value="Protein of unknown function DUF1465"/>
    <property type="match status" value="1"/>
</dbReference>
<keyword evidence="2" id="KW-1185">Reference proteome</keyword>
<dbReference type="AlphaFoldDB" id="K9GV31"/>
<evidence type="ECO:0000313" key="2">
    <source>
        <dbReference type="Proteomes" id="UP000009881"/>
    </source>
</evidence>
<gene>
    <name evidence="1" type="ORF">C882_0281</name>
</gene>
<reference evidence="1 2" key="1">
    <citation type="journal article" date="2013" name="Genome Announc.">
        <title>Draft Genome Sequence of an Alphaproteobacterium, Caenispirillum salinarum AK4(T), Isolated from a Solar Saltern.</title>
        <authorList>
            <person name="Khatri I."/>
            <person name="Singh A."/>
            <person name="Korpole S."/>
            <person name="Pinnaka A.K."/>
            <person name="Subramanian S."/>
        </authorList>
    </citation>
    <scope>NUCLEOTIDE SEQUENCE [LARGE SCALE GENOMIC DNA]</scope>
    <source>
        <strain evidence="1 2">AK4</strain>
    </source>
</reference>
<dbReference type="InterPro" id="IPR010848">
    <property type="entry name" value="DUF1465"/>
</dbReference>
<dbReference type="RefSeq" id="WP_009540940.1">
    <property type="nucleotide sequence ID" value="NZ_ANHY01000011.1"/>
</dbReference>
<comment type="caution">
    <text evidence="1">The sequence shown here is derived from an EMBL/GenBank/DDBJ whole genome shotgun (WGS) entry which is preliminary data.</text>
</comment>
<dbReference type="Proteomes" id="UP000009881">
    <property type="component" value="Unassembled WGS sequence"/>
</dbReference>